<sequence length="423" mass="48616">MKKNITIAAFLLTFTLPMFAWSNHAGLTHIILKDHWKTSPPSKVKAESLASFLSKESKGIQAILDESDEWAAERLPHCPKPDPKLKFTPPTGTKKENLPFLFFTALRVNPQHKASLYIQSVEKSPVSKPSKELPNITTLNDKGKLVYEAFLPLREGESVSPLDILVTAVDEPDYDLDLYLFKDNESEFGQVYGFGEQPFGNPKIEYSSQAPFHMGFFHESKMIFALAGFLKRTYPEYRIHQFTKLSQYAFQTGHPYWGHRFAGWALHYLQDLTQPYHSSVLPRVGFGKQVGVQFLSMIGFDSAKVNMIEYITERHTLIEEYQYYLIKEIIGKKQNSHPVSVALTTAPSRSLDEWKDFDYVRNVITKEAYLAAEEADKEIENLEIQKYREIYPVEHPIHGILARLLSNTSYITRMYAKNFIKTQ</sequence>
<dbReference type="Proteomes" id="UP000298058">
    <property type="component" value="Unassembled WGS sequence"/>
</dbReference>
<feature type="chain" id="PRO_5020706591" description="Phospholipase" evidence="1">
    <location>
        <begin position="21"/>
        <end position="423"/>
    </location>
</feature>
<evidence type="ECO:0008006" key="4">
    <source>
        <dbReference type="Google" id="ProtNLM"/>
    </source>
</evidence>
<proteinExistence type="predicted"/>
<gene>
    <name evidence="2" type="ORF">EHS15_11465</name>
</gene>
<accession>A0A4R9LXL9</accession>
<dbReference type="InterPro" id="IPR008947">
    <property type="entry name" value="PLipase_C/P1_nuclease_dom_sf"/>
</dbReference>
<evidence type="ECO:0000313" key="3">
    <source>
        <dbReference type="Proteomes" id="UP000298058"/>
    </source>
</evidence>
<reference evidence="2" key="1">
    <citation type="journal article" date="2019" name="PLoS Negl. Trop. Dis.">
        <title>Revisiting the worldwide diversity of Leptospira species in the environment.</title>
        <authorList>
            <person name="Vincent A.T."/>
            <person name="Schiettekatte O."/>
            <person name="Bourhy P."/>
            <person name="Veyrier F.J."/>
            <person name="Picardeau M."/>
        </authorList>
    </citation>
    <scope>NUCLEOTIDE SEQUENCE [LARGE SCALE GENOMIC DNA]</scope>
    <source>
        <strain evidence="2">201300427</strain>
    </source>
</reference>
<keyword evidence="3" id="KW-1185">Reference proteome</keyword>
<protein>
    <recommendedName>
        <fullName evidence="4">Phospholipase</fullName>
    </recommendedName>
</protein>
<name>A0A4R9LXL9_9LEPT</name>
<evidence type="ECO:0000256" key="1">
    <source>
        <dbReference type="SAM" id="SignalP"/>
    </source>
</evidence>
<dbReference type="RefSeq" id="WP_135760703.1">
    <property type="nucleotide sequence ID" value="NZ_RQHW01000042.1"/>
</dbReference>
<dbReference type="SUPFAM" id="SSF48537">
    <property type="entry name" value="Phospholipase C/P1 nuclease"/>
    <property type="match status" value="1"/>
</dbReference>
<dbReference type="GO" id="GO:0016788">
    <property type="term" value="F:hydrolase activity, acting on ester bonds"/>
    <property type="evidence" value="ECO:0007669"/>
    <property type="project" value="InterPro"/>
</dbReference>
<keyword evidence="1" id="KW-0732">Signal</keyword>
<dbReference type="OrthoDB" id="36722at2"/>
<feature type="signal peptide" evidence="1">
    <location>
        <begin position="1"/>
        <end position="20"/>
    </location>
</feature>
<comment type="caution">
    <text evidence="2">The sequence shown here is derived from an EMBL/GenBank/DDBJ whole genome shotgun (WGS) entry which is preliminary data.</text>
</comment>
<organism evidence="2 3">
    <name type="scientific">Leptospira idonii</name>
    <dbReference type="NCBI Taxonomy" id="1193500"/>
    <lineage>
        <taxon>Bacteria</taxon>
        <taxon>Pseudomonadati</taxon>
        <taxon>Spirochaetota</taxon>
        <taxon>Spirochaetia</taxon>
        <taxon>Leptospirales</taxon>
        <taxon>Leptospiraceae</taxon>
        <taxon>Leptospira</taxon>
    </lineage>
</organism>
<dbReference type="AlphaFoldDB" id="A0A4R9LXL9"/>
<dbReference type="Gene3D" id="1.10.575.10">
    <property type="entry name" value="P1 Nuclease"/>
    <property type="match status" value="1"/>
</dbReference>
<evidence type="ECO:0000313" key="2">
    <source>
        <dbReference type="EMBL" id="TGN19020.1"/>
    </source>
</evidence>
<dbReference type="EMBL" id="RQHW01000042">
    <property type="protein sequence ID" value="TGN19020.1"/>
    <property type="molecule type" value="Genomic_DNA"/>
</dbReference>